<feature type="compositionally biased region" description="Low complexity" evidence="3">
    <location>
        <begin position="527"/>
        <end position="538"/>
    </location>
</feature>
<protein>
    <recommendedName>
        <fullName evidence="4">SAM domain-containing protein</fullName>
    </recommendedName>
</protein>
<evidence type="ECO:0000256" key="2">
    <source>
        <dbReference type="ARBA" id="ARBA00034105"/>
    </source>
</evidence>
<keyword evidence="1" id="KW-0770">Synapse</keyword>
<feature type="compositionally biased region" description="Polar residues" evidence="3">
    <location>
        <begin position="226"/>
        <end position="241"/>
    </location>
</feature>
<feature type="compositionally biased region" description="Basic and acidic residues" evidence="3">
    <location>
        <begin position="576"/>
        <end position="588"/>
    </location>
</feature>
<feature type="compositionally biased region" description="Low complexity" evidence="3">
    <location>
        <begin position="939"/>
        <end position="950"/>
    </location>
</feature>
<feature type="region of interest" description="Disordered" evidence="3">
    <location>
        <begin position="146"/>
        <end position="167"/>
    </location>
</feature>
<organism evidence="5 6">
    <name type="scientific">Potamilus streckersoni</name>
    <dbReference type="NCBI Taxonomy" id="2493646"/>
    <lineage>
        <taxon>Eukaryota</taxon>
        <taxon>Metazoa</taxon>
        <taxon>Spiralia</taxon>
        <taxon>Lophotrochozoa</taxon>
        <taxon>Mollusca</taxon>
        <taxon>Bivalvia</taxon>
        <taxon>Autobranchia</taxon>
        <taxon>Heteroconchia</taxon>
        <taxon>Palaeoheterodonta</taxon>
        <taxon>Unionida</taxon>
        <taxon>Unionoidea</taxon>
        <taxon>Unionidae</taxon>
        <taxon>Ambleminae</taxon>
        <taxon>Lampsilini</taxon>
        <taxon>Potamilus</taxon>
    </lineage>
</organism>
<feature type="region of interest" description="Disordered" evidence="3">
    <location>
        <begin position="928"/>
        <end position="952"/>
    </location>
</feature>
<feature type="region of interest" description="Disordered" evidence="3">
    <location>
        <begin position="205"/>
        <end position="364"/>
    </location>
</feature>
<dbReference type="GO" id="GO:0035255">
    <property type="term" value="F:ionotropic glutamate receptor binding"/>
    <property type="evidence" value="ECO:0007669"/>
    <property type="project" value="TreeGrafter"/>
</dbReference>
<feature type="compositionally biased region" description="Basic and acidic residues" evidence="3">
    <location>
        <begin position="1011"/>
        <end position="1021"/>
    </location>
</feature>
<feature type="compositionally biased region" description="Basic and acidic residues" evidence="3">
    <location>
        <begin position="422"/>
        <end position="433"/>
    </location>
</feature>
<feature type="compositionally biased region" description="Polar residues" evidence="3">
    <location>
        <begin position="252"/>
        <end position="263"/>
    </location>
</feature>
<feature type="compositionally biased region" description="Basic and acidic residues" evidence="3">
    <location>
        <begin position="720"/>
        <end position="736"/>
    </location>
</feature>
<reference evidence="5" key="2">
    <citation type="journal article" date="2021" name="Genome Biol. Evol.">
        <title>Developing a high-quality reference genome for a parasitic bivalve with doubly uniparental inheritance (Bivalvia: Unionida).</title>
        <authorList>
            <person name="Smith C.H."/>
        </authorList>
    </citation>
    <scope>NUCLEOTIDE SEQUENCE</scope>
    <source>
        <strain evidence="5">CHS0354</strain>
        <tissue evidence="5">Mantle</tissue>
    </source>
</reference>
<dbReference type="GO" id="GO:0030160">
    <property type="term" value="F:synaptic receptor adaptor activity"/>
    <property type="evidence" value="ECO:0007669"/>
    <property type="project" value="TreeGrafter"/>
</dbReference>
<feature type="compositionally biased region" description="Pro residues" evidence="3">
    <location>
        <begin position="558"/>
        <end position="574"/>
    </location>
</feature>
<feature type="region of interest" description="Disordered" evidence="3">
    <location>
        <begin position="503"/>
        <end position="595"/>
    </location>
</feature>
<dbReference type="Proteomes" id="UP001195483">
    <property type="component" value="Unassembled WGS sequence"/>
</dbReference>
<reference evidence="5" key="3">
    <citation type="submission" date="2023-05" db="EMBL/GenBank/DDBJ databases">
        <authorList>
            <person name="Smith C.H."/>
        </authorList>
    </citation>
    <scope>NUCLEOTIDE SEQUENCE</scope>
    <source>
        <strain evidence="5">CHS0354</strain>
        <tissue evidence="5">Mantle</tissue>
    </source>
</reference>
<dbReference type="EMBL" id="JAEAOA010001148">
    <property type="protein sequence ID" value="KAK3602868.1"/>
    <property type="molecule type" value="Genomic_DNA"/>
</dbReference>
<evidence type="ECO:0000259" key="4">
    <source>
        <dbReference type="PROSITE" id="PS50105"/>
    </source>
</evidence>
<dbReference type="GO" id="GO:0014069">
    <property type="term" value="C:postsynaptic density"/>
    <property type="evidence" value="ECO:0007669"/>
    <property type="project" value="UniProtKB-SubCell"/>
</dbReference>
<sequence length="1150" mass="126287">MIPKTRDLEYLKNLLEVLDHAQKVSFVSLSKGHSKAVYVDFLDVFGSDSLPAWINGENVVRASHDRVVNLIRASGSTLAMKLVTVRSSGRSQNWLANEAHSRTMPNRKKKAPEPPRRDPQTSLSYSRAEGHNVAEEMKAMEKLDKAISGERRDSSTSVEQKTASIRGRHAVKRVSCVDTENLEVDQQKSNHISPSEARINKYHKGQNGALERSKSNPDLYGKPVYTTPQVPDSANSSSGLNGTRVYDLPHGGQQSQPSQTNSRPKVGPPPPPSPGSNKSQRKQAPSPPTGEADMPNKSEVVSITTNRKSQYVSMPHPGSPIEGTQFESSFRPGTSAKLTEEPITTVPSLEQSKLKPGHTRSSSTGAGLIKMVTVPLSNAPKEDYGKKKTLAEDRVRDSAADFMKSYPSAQLLVTADVHDSINDKKKSKVHEPEPDYDIDSGDEKKNFEPKAQVSAENNHKVTLISVGVTSKTKPAPGGKRYTIHSTIPVEKLEESIEIQDVFIPPRPAGPAPIPPKNEERTWAGPRSSFQSESIQPSSGNSSPRDMEVRIQKDVLASPAPPPPAPPPPPVPPSPKSDIRSSRFREMNADKPAMPTEDILAAVAKRKERLEVDGPRITMHKPEVKPSPRDITQVAIFEAVAKRRSALQHQSETAVVDSIENQLQKTKKLQAAKFSFTMNQKSNSTSETNVKVSTNDNSKGYEATDKVQSKPHFLPVNSKPTRTEEKSKQPVKADIKNSHPTTKPVELSIKIGAKSSGDSLPSMTELKPKILQKSDSTKTKVETVGKTPLQKPDTKKEATKPNIELQNVRKHEEKTEDTEVKMRPKKNDETGQNGNGNSNRNSDFVQLAEIKRQEWLQRKASQSKKSNSTSKQTSPDTSKTGSPDRSWKKGLIQIKPVSDKPIGSAVIMKDATTDQSNTDTKVKVQTLNGDVNHNDHNRQSKNVNSVKSSSSAFRDRNAVVQLEIIPPPLSFLSESSTDIHDINNHSSNGPSFSPDSASIASSLSTLSSLSGDHNDTNPHGYEDMIAPPPPGFDDGTNSADNFDEAARVIPPPPEFGNGYSSDKNARPFTLKPVESWLCNDVLDWLDSLNMGQYKSSFQKNSINGKKLVSFTRNNYIELGVTQVGHRMNLERSIKKLALHQSHSNIIESERL</sequence>
<gene>
    <name evidence="5" type="ORF">CHS0354_018723</name>
</gene>
<dbReference type="SUPFAM" id="SSF47769">
    <property type="entry name" value="SAM/Pointed domain"/>
    <property type="match status" value="1"/>
</dbReference>
<feature type="region of interest" description="Disordered" evidence="3">
    <location>
        <begin position="1002"/>
        <end position="1039"/>
    </location>
</feature>
<evidence type="ECO:0000256" key="3">
    <source>
        <dbReference type="SAM" id="MobiDB-lite"/>
    </source>
</evidence>
<dbReference type="InterPro" id="IPR013761">
    <property type="entry name" value="SAM/pointed_sf"/>
</dbReference>
<feature type="compositionally biased region" description="Polar residues" evidence="3">
    <location>
        <begin position="677"/>
        <end position="697"/>
    </location>
</feature>
<dbReference type="Gene3D" id="1.10.150.50">
    <property type="entry name" value="Transcription Factor, Ets-1"/>
    <property type="match status" value="1"/>
</dbReference>
<dbReference type="InterPro" id="IPR051569">
    <property type="entry name" value="SHANK"/>
</dbReference>
<feature type="region of interest" description="Disordered" evidence="3">
    <location>
        <begin position="677"/>
        <end position="895"/>
    </location>
</feature>
<accession>A0AAE0T3K9</accession>
<feature type="compositionally biased region" description="Basic and acidic residues" evidence="3">
    <location>
        <begin position="806"/>
        <end position="828"/>
    </location>
</feature>
<keyword evidence="6" id="KW-1185">Reference proteome</keyword>
<dbReference type="PANTHER" id="PTHR24135">
    <property type="entry name" value="SH3 AND MULTIPLE ANKYRIN REPEAT DOMAINS PROTEIN"/>
    <property type="match status" value="1"/>
</dbReference>
<dbReference type="InterPro" id="IPR036034">
    <property type="entry name" value="PDZ_sf"/>
</dbReference>
<comment type="caution">
    <text evidence="5">The sequence shown here is derived from an EMBL/GenBank/DDBJ whole genome shotgun (WGS) entry which is preliminary data.</text>
</comment>
<reference evidence="5" key="1">
    <citation type="journal article" date="2021" name="Genome Biol. Evol.">
        <title>A High-Quality Reference Genome for a Parasitic Bivalve with Doubly Uniparental Inheritance (Bivalvia: Unionida).</title>
        <authorList>
            <person name="Smith C.H."/>
        </authorList>
    </citation>
    <scope>NUCLEOTIDE SEQUENCE</scope>
    <source>
        <strain evidence="5">CHS0354</strain>
    </source>
</reference>
<dbReference type="PANTHER" id="PTHR24135:SF28">
    <property type="entry name" value="LD13733P"/>
    <property type="match status" value="1"/>
</dbReference>
<proteinExistence type="predicted"/>
<dbReference type="PROSITE" id="PS50105">
    <property type="entry name" value="SAM_DOMAIN"/>
    <property type="match status" value="1"/>
</dbReference>
<dbReference type="GO" id="GO:0045211">
    <property type="term" value="C:postsynaptic membrane"/>
    <property type="evidence" value="ECO:0007669"/>
    <property type="project" value="TreeGrafter"/>
</dbReference>
<comment type="subcellular location">
    <subcellularLocation>
        <location evidence="2">Postsynaptic density</location>
    </subcellularLocation>
</comment>
<dbReference type="Pfam" id="PF00536">
    <property type="entry name" value="SAM_1"/>
    <property type="match status" value="1"/>
</dbReference>
<feature type="compositionally biased region" description="Polar residues" evidence="3">
    <location>
        <begin position="299"/>
        <end position="312"/>
    </location>
</feature>
<feature type="region of interest" description="Disordered" evidence="3">
    <location>
        <begin position="422"/>
        <end position="458"/>
    </location>
</feature>
<feature type="domain" description="SAM" evidence="4">
    <location>
        <begin position="1075"/>
        <end position="1138"/>
    </location>
</feature>
<evidence type="ECO:0000313" key="5">
    <source>
        <dbReference type="EMBL" id="KAK3602868.1"/>
    </source>
</evidence>
<dbReference type="GO" id="GO:0043197">
    <property type="term" value="C:dendritic spine"/>
    <property type="evidence" value="ECO:0007669"/>
    <property type="project" value="TreeGrafter"/>
</dbReference>
<name>A0AAE0T3K9_9BIVA</name>
<feature type="compositionally biased region" description="Low complexity" evidence="3">
    <location>
        <begin position="862"/>
        <end position="873"/>
    </location>
</feature>
<evidence type="ECO:0000313" key="6">
    <source>
        <dbReference type="Proteomes" id="UP001195483"/>
    </source>
</evidence>
<dbReference type="AlphaFoldDB" id="A0AAE0T3K9"/>
<feature type="region of interest" description="Disordered" evidence="3">
    <location>
        <begin position="93"/>
        <end position="131"/>
    </location>
</feature>
<dbReference type="Gene3D" id="2.30.42.10">
    <property type="match status" value="1"/>
</dbReference>
<feature type="compositionally biased region" description="Pro residues" evidence="3">
    <location>
        <begin position="504"/>
        <end position="515"/>
    </location>
</feature>
<dbReference type="SMART" id="SM00454">
    <property type="entry name" value="SAM"/>
    <property type="match status" value="1"/>
</dbReference>
<evidence type="ECO:0000256" key="1">
    <source>
        <dbReference type="ARBA" id="ARBA00023018"/>
    </source>
</evidence>
<dbReference type="InterPro" id="IPR001660">
    <property type="entry name" value="SAM"/>
</dbReference>